<evidence type="ECO:0000313" key="3">
    <source>
        <dbReference type="Proteomes" id="UP000276741"/>
    </source>
</evidence>
<proteinExistence type="predicted"/>
<dbReference type="EMBL" id="AP018553">
    <property type="protein sequence ID" value="BBD72454.1"/>
    <property type="molecule type" value="Genomic_DNA"/>
</dbReference>
<evidence type="ECO:0000313" key="1">
    <source>
        <dbReference type="EMBL" id="BBD72454.1"/>
    </source>
</evidence>
<name>A0A348B2Q2_9CREN</name>
<reference evidence="2" key="4">
    <citation type="submission" date="2020-09" db="EMBL/GenBank/DDBJ databases">
        <authorList>
            <person name="Sun Q."/>
            <person name="Ohkuma M."/>
        </authorList>
    </citation>
    <scope>NUCLEOTIDE SEQUENCE</scope>
    <source>
        <strain evidence="2">JCM 31740</strain>
    </source>
</reference>
<reference evidence="1" key="3">
    <citation type="journal article" date="2019" name="BMC Res. Notes">
        <title>Complete genome sequence of the Sulfodiicoccus acidiphilus strain HS-1T, the first crenarchaeon that lacks polB3, isolated from an acidic hot spring in Ohwaku-dani, Hakone, Japan.</title>
        <authorList>
            <person name="Sakai H.D."/>
            <person name="Kurosawa N."/>
        </authorList>
    </citation>
    <scope>NUCLEOTIDE SEQUENCE</scope>
    <source>
        <strain evidence="1">HS-1</strain>
    </source>
</reference>
<reference evidence="3" key="2">
    <citation type="submission" date="2018-04" db="EMBL/GenBank/DDBJ databases">
        <title>Complete genome sequence of Sulfodiicoccus acidiphilus strain HS-1.</title>
        <authorList>
            <person name="Sakai H.D."/>
            <person name="Kurosawa N."/>
        </authorList>
    </citation>
    <scope>NUCLEOTIDE SEQUENCE [LARGE SCALE GENOMIC DNA]</scope>
    <source>
        <strain evidence="3">HS-1</strain>
    </source>
</reference>
<dbReference type="AlphaFoldDB" id="A0A348B2Q2"/>
<dbReference type="OrthoDB" id="35722at2157"/>
<dbReference type="KEGG" id="sacd:HS1genome_0843"/>
<dbReference type="EMBL" id="BMQS01000011">
    <property type="protein sequence ID" value="GGT97028.1"/>
    <property type="molecule type" value="Genomic_DNA"/>
</dbReference>
<protein>
    <submittedName>
        <fullName evidence="1">Uncharacterized protein</fullName>
    </submittedName>
</protein>
<reference evidence="2" key="1">
    <citation type="journal article" date="2014" name="Int. J. Syst. Evol. Microbiol.">
        <title>Complete genome sequence of Corynebacterium casei LMG S-19264T (=DSM 44701T), isolated from a smear-ripened cheese.</title>
        <authorList>
            <consortium name="US DOE Joint Genome Institute (JGI-PGF)"/>
            <person name="Walter F."/>
            <person name="Albersmeier A."/>
            <person name="Kalinowski J."/>
            <person name="Ruckert C."/>
        </authorList>
    </citation>
    <scope>NUCLEOTIDE SEQUENCE</scope>
    <source>
        <strain evidence="2">JCM 31740</strain>
    </source>
</reference>
<keyword evidence="3" id="KW-1185">Reference proteome</keyword>
<dbReference type="Proteomes" id="UP000276741">
    <property type="component" value="Chromosome"/>
</dbReference>
<organism evidence="1 3">
    <name type="scientific">Sulfodiicoccus acidiphilus</name>
    <dbReference type="NCBI Taxonomy" id="1670455"/>
    <lineage>
        <taxon>Archaea</taxon>
        <taxon>Thermoproteota</taxon>
        <taxon>Thermoprotei</taxon>
        <taxon>Sulfolobales</taxon>
        <taxon>Sulfolobaceae</taxon>
        <taxon>Sulfodiicoccus</taxon>
    </lineage>
</organism>
<dbReference type="Proteomes" id="UP000616143">
    <property type="component" value="Unassembled WGS sequence"/>
</dbReference>
<accession>A0A348B2Q2</accession>
<evidence type="ECO:0000313" key="2">
    <source>
        <dbReference type="EMBL" id="GGT97028.1"/>
    </source>
</evidence>
<gene>
    <name evidence="2" type="ORF">GCM10007116_13150</name>
    <name evidence="1" type="ORF">HS1genome_0843</name>
</gene>
<sequence>MMEIDVEDLKRFLESKIASLKKEVEVYEYLLSVIEAGGVQGLRSSKGTVEYIKSSKGEVLAEVFYTPPLVRVTIKRKLQIPQAYFNALHRLLESEKNLSKVEYEVSTEGDSLREVVLKNINDDLTYSKLKSGIAAILEMLPR</sequence>